<dbReference type="PATRIC" id="fig|1232683.4.peg.3700"/>
<evidence type="ECO:0000256" key="1">
    <source>
        <dbReference type="SAM" id="MobiDB-lite"/>
    </source>
</evidence>
<keyword evidence="3" id="KW-1185">Reference proteome</keyword>
<protein>
    <submittedName>
        <fullName evidence="2">Uncharacterized protein</fullName>
    </submittedName>
</protein>
<dbReference type="EMBL" id="JMQN01000057">
    <property type="protein sequence ID" value="KEA62099.1"/>
    <property type="molecule type" value="Genomic_DNA"/>
</dbReference>
<dbReference type="AlphaFoldDB" id="A0A081FU94"/>
<name>A0A081FU94_9GAMM</name>
<evidence type="ECO:0000313" key="3">
    <source>
        <dbReference type="Proteomes" id="UP000028252"/>
    </source>
</evidence>
<sequence length="59" mass="6564">MAEAETYSESEGSVQALTGTLPPSSWTRFKPSFPTLEAIHSRSSIVLWDEIDDSYNKSI</sequence>
<reference evidence="2 3" key="1">
    <citation type="submission" date="2014-04" db="EMBL/GenBank/DDBJ databases">
        <title>Marinobacterium kochiensis sp. nov., isolated from sediment sample collected from Kochi backwaters in Kerala, India.</title>
        <authorList>
            <person name="Singh A."/>
            <person name="Pinnaka A.K."/>
        </authorList>
    </citation>
    <scope>NUCLEOTIDE SEQUENCE [LARGE SCALE GENOMIC DNA]</scope>
    <source>
        <strain evidence="2 3">AK27</strain>
    </source>
</reference>
<gene>
    <name evidence="2" type="ORF">ADIMK_3760</name>
</gene>
<comment type="caution">
    <text evidence="2">The sequence shown here is derived from an EMBL/GenBank/DDBJ whole genome shotgun (WGS) entry which is preliminary data.</text>
</comment>
<feature type="region of interest" description="Disordered" evidence="1">
    <location>
        <begin position="1"/>
        <end position="25"/>
    </location>
</feature>
<accession>A0A081FU94</accession>
<organism evidence="2 3">
    <name type="scientific">Marinobacterium lacunae</name>
    <dbReference type="NCBI Taxonomy" id="1232683"/>
    <lineage>
        <taxon>Bacteria</taxon>
        <taxon>Pseudomonadati</taxon>
        <taxon>Pseudomonadota</taxon>
        <taxon>Gammaproteobacteria</taxon>
        <taxon>Oceanospirillales</taxon>
        <taxon>Oceanospirillaceae</taxon>
        <taxon>Marinobacterium</taxon>
    </lineage>
</organism>
<dbReference type="Proteomes" id="UP000028252">
    <property type="component" value="Unassembled WGS sequence"/>
</dbReference>
<evidence type="ECO:0000313" key="2">
    <source>
        <dbReference type="EMBL" id="KEA62099.1"/>
    </source>
</evidence>
<feature type="compositionally biased region" description="Polar residues" evidence="1">
    <location>
        <begin position="7"/>
        <end position="25"/>
    </location>
</feature>
<proteinExistence type="predicted"/>